<comment type="subcellular location">
    <subcellularLocation>
        <location evidence="1">Membrane</location>
        <topology evidence="1">Multi-pass membrane protein</topology>
    </subcellularLocation>
</comment>
<evidence type="ECO:0000256" key="2">
    <source>
        <dbReference type="ARBA" id="ARBA00022692"/>
    </source>
</evidence>
<protein>
    <submittedName>
        <fullName evidence="6">Chloride channel protein</fullName>
    </submittedName>
</protein>
<keyword evidence="4 5" id="KW-0472">Membrane</keyword>
<evidence type="ECO:0000313" key="6">
    <source>
        <dbReference type="EMBL" id="HIV98270.1"/>
    </source>
</evidence>
<proteinExistence type="predicted"/>
<dbReference type="Pfam" id="PF00654">
    <property type="entry name" value="Voltage_CLC"/>
    <property type="match status" value="1"/>
</dbReference>
<dbReference type="AlphaFoldDB" id="A0A9D1PSF7"/>
<dbReference type="Proteomes" id="UP000823936">
    <property type="component" value="Unassembled WGS sequence"/>
</dbReference>
<comment type="caution">
    <text evidence="6">The sequence shown here is derived from an EMBL/GenBank/DDBJ whole genome shotgun (WGS) entry which is preliminary data.</text>
</comment>
<evidence type="ECO:0000256" key="5">
    <source>
        <dbReference type="SAM" id="Phobius"/>
    </source>
</evidence>
<evidence type="ECO:0000313" key="7">
    <source>
        <dbReference type="Proteomes" id="UP000823936"/>
    </source>
</evidence>
<reference evidence="6" key="1">
    <citation type="journal article" date="2021" name="PeerJ">
        <title>Extensive microbial diversity within the chicken gut microbiome revealed by metagenomics and culture.</title>
        <authorList>
            <person name="Gilroy R."/>
            <person name="Ravi A."/>
            <person name="Getino M."/>
            <person name="Pursley I."/>
            <person name="Horton D.L."/>
            <person name="Alikhan N.F."/>
            <person name="Baker D."/>
            <person name="Gharbi K."/>
            <person name="Hall N."/>
            <person name="Watson M."/>
            <person name="Adriaenssens E.M."/>
            <person name="Foster-Nyarko E."/>
            <person name="Jarju S."/>
            <person name="Secka A."/>
            <person name="Antonio M."/>
            <person name="Oren A."/>
            <person name="Chaudhuri R.R."/>
            <person name="La Ragione R."/>
            <person name="Hildebrand F."/>
            <person name="Pallen M.J."/>
        </authorList>
    </citation>
    <scope>NUCLEOTIDE SEQUENCE</scope>
    <source>
        <strain evidence="6">Gambia11-129</strain>
    </source>
</reference>
<dbReference type="EMBL" id="DXHU01000004">
    <property type="protein sequence ID" value="HIV98270.1"/>
    <property type="molecule type" value="Genomic_DNA"/>
</dbReference>
<name>A0A9D1PSF7_9SPIO</name>
<feature type="transmembrane region" description="Helical" evidence="5">
    <location>
        <begin position="231"/>
        <end position="254"/>
    </location>
</feature>
<dbReference type="PANTHER" id="PTHR43427:SF12">
    <property type="entry name" value="CHLORIDE TRANSPORTER"/>
    <property type="match status" value="1"/>
</dbReference>
<dbReference type="SUPFAM" id="SSF81340">
    <property type="entry name" value="Clc chloride channel"/>
    <property type="match status" value="1"/>
</dbReference>
<dbReference type="InterPro" id="IPR014743">
    <property type="entry name" value="Cl-channel_core"/>
</dbReference>
<feature type="transmembrane region" description="Helical" evidence="5">
    <location>
        <begin position="151"/>
        <end position="176"/>
    </location>
</feature>
<evidence type="ECO:0000256" key="3">
    <source>
        <dbReference type="ARBA" id="ARBA00022989"/>
    </source>
</evidence>
<accession>A0A9D1PSF7</accession>
<dbReference type="InterPro" id="IPR001807">
    <property type="entry name" value="ClC"/>
</dbReference>
<feature type="transmembrane region" description="Helical" evidence="5">
    <location>
        <begin position="15"/>
        <end position="36"/>
    </location>
</feature>
<gene>
    <name evidence="6" type="ORF">IAB12_00615</name>
</gene>
<feature type="transmembrane region" description="Helical" evidence="5">
    <location>
        <begin position="266"/>
        <end position="287"/>
    </location>
</feature>
<evidence type="ECO:0000256" key="4">
    <source>
        <dbReference type="ARBA" id="ARBA00023136"/>
    </source>
</evidence>
<feature type="transmembrane region" description="Helical" evidence="5">
    <location>
        <begin position="307"/>
        <end position="325"/>
    </location>
</feature>
<keyword evidence="3 5" id="KW-1133">Transmembrane helix</keyword>
<sequence>MEEKRGRIHLDIRNFVRGIATGLVVAPVITLYSFLISWANEYNREHRILILLLPFGAAIILFLFRTYKSDVKNIISYAIDRIHDAEDLRDAEDGKIVSIKMAFLSFFSAFLSHLLGASVGKEGSGVQIAVVISEKISCLEKRFFEGTRRDYYFMAGFSSAFSALFLSPVAGTLFGAHLASPRLNRMDGFLICLTSSYTSYFVASALGIHIIEIPAFTPLAFTLDNAVKMFLFALLIGALSRFTCFLMEFFKIGLNKLYSANDYLKVIIPALLVSVISFSIYFITGSFTYNGLSSDLISVSMTEGTDVVDFFLKFILIILSLQAGFQGGEVVPLLVLGATFSSPFATLLSLDRSALVALSSVAFLSAGMKLPLVGFALAIELFGYTEPAILFLTMLTSFLASGKSGIYDHQNVR</sequence>
<dbReference type="GO" id="GO:0015108">
    <property type="term" value="F:chloride transmembrane transporter activity"/>
    <property type="evidence" value="ECO:0007669"/>
    <property type="project" value="InterPro"/>
</dbReference>
<feature type="transmembrane region" description="Helical" evidence="5">
    <location>
        <begin position="97"/>
        <end position="115"/>
    </location>
</feature>
<dbReference type="PANTHER" id="PTHR43427">
    <property type="entry name" value="CHLORIDE CHANNEL PROTEIN CLC-E"/>
    <property type="match status" value="1"/>
</dbReference>
<feature type="transmembrane region" description="Helical" evidence="5">
    <location>
        <begin position="389"/>
        <end position="407"/>
    </location>
</feature>
<dbReference type="InterPro" id="IPR050368">
    <property type="entry name" value="ClC-type_chloride_channel"/>
</dbReference>
<dbReference type="Gene3D" id="1.10.3080.10">
    <property type="entry name" value="Clc chloride channel"/>
    <property type="match status" value="1"/>
</dbReference>
<feature type="transmembrane region" description="Helical" evidence="5">
    <location>
        <begin position="188"/>
        <end position="211"/>
    </location>
</feature>
<feature type="transmembrane region" description="Helical" evidence="5">
    <location>
        <begin position="48"/>
        <end position="67"/>
    </location>
</feature>
<evidence type="ECO:0000256" key="1">
    <source>
        <dbReference type="ARBA" id="ARBA00004141"/>
    </source>
</evidence>
<organism evidence="6 7">
    <name type="scientific">Candidatus Ornithospirochaeta avicola</name>
    <dbReference type="NCBI Taxonomy" id="2840896"/>
    <lineage>
        <taxon>Bacteria</taxon>
        <taxon>Pseudomonadati</taxon>
        <taxon>Spirochaetota</taxon>
        <taxon>Spirochaetia</taxon>
        <taxon>Spirochaetales</taxon>
        <taxon>Spirochaetaceae</taxon>
        <taxon>Spirochaetaceae incertae sedis</taxon>
        <taxon>Candidatus Ornithospirochaeta</taxon>
    </lineage>
</organism>
<keyword evidence="2 5" id="KW-0812">Transmembrane</keyword>
<reference evidence="6" key="2">
    <citation type="submission" date="2021-04" db="EMBL/GenBank/DDBJ databases">
        <authorList>
            <person name="Gilroy R."/>
        </authorList>
    </citation>
    <scope>NUCLEOTIDE SEQUENCE</scope>
    <source>
        <strain evidence="6">Gambia11-129</strain>
    </source>
</reference>
<dbReference type="GO" id="GO:0016020">
    <property type="term" value="C:membrane"/>
    <property type="evidence" value="ECO:0007669"/>
    <property type="project" value="UniProtKB-SubCell"/>
</dbReference>
<dbReference type="PRINTS" id="PR00762">
    <property type="entry name" value="CLCHANNEL"/>
</dbReference>
<feature type="transmembrane region" description="Helical" evidence="5">
    <location>
        <begin position="354"/>
        <end position="377"/>
    </location>
</feature>